<dbReference type="GO" id="GO:0006355">
    <property type="term" value="P:regulation of DNA-templated transcription"/>
    <property type="evidence" value="ECO:0007669"/>
    <property type="project" value="InterPro"/>
</dbReference>
<evidence type="ECO:0000313" key="3">
    <source>
        <dbReference type="Proteomes" id="UP000569914"/>
    </source>
</evidence>
<dbReference type="InterPro" id="IPR016032">
    <property type="entry name" value="Sig_transdc_resp-reg_C-effctor"/>
</dbReference>
<proteinExistence type="predicted"/>
<dbReference type="EMBL" id="JACCBU010000001">
    <property type="protein sequence ID" value="NYE72707.1"/>
    <property type="molecule type" value="Genomic_DNA"/>
</dbReference>
<dbReference type="Pfam" id="PF13191">
    <property type="entry name" value="AAA_16"/>
    <property type="match status" value="1"/>
</dbReference>
<protein>
    <submittedName>
        <fullName evidence="2">Tetratricopeptide (TPR) repeat protein</fullName>
    </submittedName>
</protein>
<sequence length="887" mass="95079">MQILTDLLDDPSPSVLVVSGPHGIGKSTLVDAVLAEFARTPVIKLRYTPGREPFRTALDLIHGRAGLPFLDELADQLAAPADDDLAARIGRIVDRLADRLAECRDLIRPAVIVHEDVELCDPASLELCAEFLRRATLWPWSHVVVVDSAAAGRLARHPTVQLTGLDPAATAALLRETVEVPVATGVADRLARACHGNPGLLRHHARRLTPDQLAGAAPLPRRFDPPAEFVARTLDLVHDLAPGELIPLAAFDDHERIPAQVLDRLADAPEAVARLCRRGLIRAERDHWRPAEPVLPPAAMARLSGAERDLLHRRAEAGFAAIGDEPAALLHRCRLGPLPPETADRLIMLAVARYGRGDLDRAARLLARALDQPRCAESPGFRALRARVLLEQGYARAALAEAAAGLRAGPDPRSELWLRVTGLAAAVLAGVDEPTFLTADDIPPRYAEPAEEHAWLALHAAHLLALTGATREARLVLGRADVPPTATAELAALRRIVAELITGGTSLDPADLSRLAAAPAEPGRRASASLTAGIAGLLVAGGRVKTARRLVGQVLADPNRHTVLTVVHLTSALLAIDLWEGNYQVAERRLQELERSYPASAGLAPFVGPNVRIRAALDRPYQPTQAAKLRPRLSGTPAVASFDADLGFGHLVAGRYESAAICLDAALRAGQPLHQGRADVLADLVEALVALGRPGQAAAAVRRAADRAAERDCPRTAALMARCHALTADHDAVAAAGERALDLCTEAVPDLDRARTLIATGRALLMTGEVAAAQPWLGDGRELMSHLGLSGWVRHVDGLVRPQPQVVVPQRSDDPWRRVVRERDRSLLTGVAAGLTHEQLARDGYISRRTVANRLKALYELAGVTSKSELTALILRNPPPWIADRRS</sequence>
<name>A0A7Y9LCC7_9ACTN</name>
<dbReference type="Gene3D" id="1.10.10.10">
    <property type="entry name" value="Winged helix-like DNA-binding domain superfamily/Winged helix DNA-binding domain"/>
    <property type="match status" value="1"/>
</dbReference>
<dbReference type="InterPro" id="IPR041664">
    <property type="entry name" value="AAA_16"/>
</dbReference>
<gene>
    <name evidence="2" type="ORF">BKA15_004036</name>
</gene>
<organism evidence="2 3">
    <name type="scientific">Microlunatus parietis</name>
    <dbReference type="NCBI Taxonomy" id="682979"/>
    <lineage>
        <taxon>Bacteria</taxon>
        <taxon>Bacillati</taxon>
        <taxon>Actinomycetota</taxon>
        <taxon>Actinomycetes</taxon>
        <taxon>Propionibacteriales</taxon>
        <taxon>Propionibacteriaceae</taxon>
        <taxon>Microlunatus</taxon>
    </lineage>
</organism>
<keyword evidence="3" id="KW-1185">Reference proteome</keyword>
<reference evidence="2 3" key="1">
    <citation type="submission" date="2020-07" db="EMBL/GenBank/DDBJ databases">
        <title>Sequencing the genomes of 1000 actinobacteria strains.</title>
        <authorList>
            <person name="Klenk H.-P."/>
        </authorList>
    </citation>
    <scope>NUCLEOTIDE SEQUENCE [LARGE SCALE GENOMIC DNA]</scope>
    <source>
        <strain evidence="2 3">DSM 22083</strain>
    </source>
</reference>
<evidence type="ECO:0000313" key="2">
    <source>
        <dbReference type="EMBL" id="NYE72707.1"/>
    </source>
</evidence>
<accession>A0A7Y9LCC7</accession>
<dbReference type="SUPFAM" id="SSF52540">
    <property type="entry name" value="P-loop containing nucleoside triphosphate hydrolases"/>
    <property type="match status" value="1"/>
</dbReference>
<dbReference type="Gene3D" id="1.25.40.10">
    <property type="entry name" value="Tetratricopeptide repeat domain"/>
    <property type="match status" value="1"/>
</dbReference>
<dbReference type="InterPro" id="IPR027417">
    <property type="entry name" value="P-loop_NTPase"/>
</dbReference>
<dbReference type="SUPFAM" id="SSF46894">
    <property type="entry name" value="C-terminal effector domain of the bipartite response regulators"/>
    <property type="match status" value="1"/>
</dbReference>
<feature type="domain" description="Orc1-like AAA ATPase" evidence="1">
    <location>
        <begin position="3"/>
        <end position="146"/>
    </location>
</feature>
<dbReference type="InterPro" id="IPR011990">
    <property type="entry name" value="TPR-like_helical_dom_sf"/>
</dbReference>
<comment type="caution">
    <text evidence="2">The sequence shown here is derived from an EMBL/GenBank/DDBJ whole genome shotgun (WGS) entry which is preliminary data.</text>
</comment>
<dbReference type="Gene3D" id="3.40.50.300">
    <property type="entry name" value="P-loop containing nucleotide triphosphate hydrolases"/>
    <property type="match status" value="1"/>
</dbReference>
<dbReference type="InterPro" id="IPR036388">
    <property type="entry name" value="WH-like_DNA-bd_sf"/>
</dbReference>
<evidence type="ECO:0000259" key="1">
    <source>
        <dbReference type="Pfam" id="PF13191"/>
    </source>
</evidence>
<dbReference type="GO" id="GO:0003677">
    <property type="term" value="F:DNA binding"/>
    <property type="evidence" value="ECO:0007669"/>
    <property type="project" value="InterPro"/>
</dbReference>
<dbReference type="SUPFAM" id="SSF48452">
    <property type="entry name" value="TPR-like"/>
    <property type="match status" value="1"/>
</dbReference>
<dbReference type="Proteomes" id="UP000569914">
    <property type="component" value="Unassembled WGS sequence"/>
</dbReference>
<dbReference type="AlphaFoldDB" id="A0A7Y9LCC7"/>